<keyword evidence="1" id="KW-1133">Transmembrane helix</keyword>
<keyword evidence="1" id="KW-0812">Transmembrane</keyword>
<evidence type="ECO:0000313" key="3">
    <source>
        <dbReference type="Proteomes" id="UP001218188"/>
    </source>
</evidence>
<proteinExistence type="predicted"/>
<protein>
    <submittedName>
        <fullName evidence="2">Uncharacterized protein</fullName>
    </submittedName>
</protein>
<keyword evidence="3" id="KW-1185">Reference proteome</keyword>
<gene>
    <name evidence="2" type="ORF">C8F04DRAFT_1280442</name>
</gene>
<feature type="transmembrane region" description="Helical" evidence="1">
    <location>
        <begin position="294"/>
        <end position="311"/>
    </location>
</feature>
<feature type="transmembrane region" description="Helical" evidence="1">
    <location>
        <begin position="232"/>
        <end position="251"/>
    </location>
</feature>
<reference evidence="2" key="1">
    <citation type="submission" date="2023-03" db="EMBL/GenBank/DDBJ databases">
        <title>Massive genome expansion in bonnet fungi (Mycena s.s.) driven by repeated elements and novel gene families across ecological guilds.</title>
        <authorList>
            <consortium name="Lawrence Berkeley National Laboratory"/>
            <person name="Harder C.B."/>
            <person name="Miyauchi S."/>
            <person name="Viragh M."/>
            <person name="Kuo A."/>
            <person name="Thoen E."/>
            <person name="Andreopoulos B."/>
            <person name="Lu D."/>
            <person name="Skrede I."/>
            <person name="Drula E."/>
            <person name="Henrissat B."/>
            <person name="Morin E."/>
            <person name="Kohler A."/>
            <person name="Barry K."/>
            <person name="LaButti K."/>
            <person name="Morin E."/>
            <person name="Salamov A."/>
            <person name="Lipzen A."/>
            <person name="Mereny Z."/>
            <person name="Hegedus B."/>
            <person name="Baldrian P."/>
            <person name="Stursova M."/>
            <person name="Weitz H."/>
            <person name="Taylor A."/>
            <person name="Grigoriev I.V."/>
            <person name="Nagy L.G."/>
            <person name="Martin F."/>
            <person name="Kauserud H."/>
        </authorList>
    </citation>
    <scope>NUCLEOTIDE SEQUENCE</scope>
    <source>
        <strain evidence="2">CBHHK200</strain>
    </source>
</reference>
<dbReference type="Proteomes" id="UP001218188">
    <property type="component" value="Unassembled WGS sequence"/>
</dbReference>
<feature type="transmembrane region" description="Helical" evidence="1">
    <location>
        <begin position="355"/>
        <end position="378"/>
    </location>
</feature>
<name>A0AAD6RYV6_9AGAR</name>
<organism evidence="2 3">
    <name type="scientific">Mycena alexandri</name>
    <dbReference type="NCBI Taxonomy" id="1745969"/>
    <lineage>
        <taxon>Eukaryota</taxon>
        <taxon>Fungi</taxon>
        <taxon>Dikarya</taxon>
        <taxon>Basidiomycota</taxon>
        <taxon>Agaricomycotina</taxon>
        <taxon>Agaricomycetes</taxon>
        <taxon>Agaricomycetidae</taxon>
        <taxon>Agaricales</taxon>
        <taxon>Marasmiineae</taxon>
        <taxon>Mycenaceae</taxon>
        <taxon>Mycena</taxon>
    </lineage>
</organism>
<dbReference type="AlphaFoldDB" id="A0AAD6RYV6"/>
<keyword evidence="1" id="KW-0472">Membrane</keyword>
<dbReference type="EMBL" id="JARJCM010000454">
    <property type="protein sequence ID" value="KAJ7016885.1"/>
    <property type="molecule type" value="Genomic_DNA"/>
</dbReference>
<evidence type="ECO:0000256" key="1">
    <source>
        <dbReference type="SAM" id="Phobius"/>
    </source>
</evidence>
<feature type="transmembrane region" description="Helical" evidence="1">
    <location>
        <begin position="323"/>
        <end position="343"/>
    </location>
</feature>
<sequence>MAARDAGSGVVTNFWLTNARRGDTSGEPRLPPKLLTPKSPTPQIIVPWPVRLVLNETEEPEAVAERLPTLGVVDAKTIAGLFRSQILSRATLSLVTFDFCSGITRHIWTTPTTGFAQYTYGTGGCICGQVIFRSLASSAGDASDNEDDDDVTTLVLRAARNTPSTTRSLANLSSQPRFIVCLCSLAFCLPLNTLDSQSTLERSISFMTSPRFVSNPVSTRPVAQPTTVLNCIHLFTLLYILFSIQITYIWIQSCPYTLLVVPISNVPLCCYLSPPKLPSAHIDNVVGTLIPSGLLDGLLGGILGGLLEGGLGDLLGRLGGNGGLLGGLLLSDLLGGLLGLGWWSLGLLGGGNGGLLGGFLGGGNGGLLVSITGLLNFFPGLSSSCGTDLGELLEIIQAWRCH</sequence>
<comment type="caution">
    <text evidence="2">The sequence shown here is derived from an EMBL/GenBank/DDBJ whole genome shotgun (WGS) entry which is preliminary data.</text>
</comment>
<evidence type="ECO:0000313" key="2">
    <source>
        <dbReference type="EMBL" id="KAJ7016885.1"/>
    </source>
</evidence>
<accession>A0AAD6RYV6</accession>